<dbReference type="AlphaFoldDB" id="A0A086KR36"/>
<reference evidence="2 3" key="1">
    <citation type="submission" date="2014-02" db="EMBL/GenBank/DDBJ databases">
        <authorList>
            <person name="Sibley D."/>
            <person name="Venepally P."/>
            <person name="Karamycheva S."/>
            <person name="Hadjithomas M."/>
            <person name="Khan A."/>
            <person name="Brunk B."/>
            <person name="Roos D."/>
            <person name="Caler E."/>
            <person name="Lorenzi H."/>
        </authorList>
    </citation>
    <scope>NUCLEOTIDE SEQUENCE [LARGE SCALE GENOMIC DNA]</scope>
    <source>
        <strain evidence="2 3">GAB2-2007-GAL-DOM2</strain>
    </source>
</reference>
<dbReference type="EMBL" id="AHZU02000243">
    <property type="protein sequence ID" value="KFG46854.1"/>
    <property type="molecule type" value="Genomic_DNA"/>
</dbReference>
<feature type="region of interest" description="Disordered" evidence="1">
    <location>
        <begin position="1"/>
        <end position="27"/>
    </location>
</feature>
<dbReference type="VEuPathDB" id="ToxoDB:TGDOM2_246763"/>
<sequence>MPRQERRKSQKSCSTCRRRINTMRGSLSHTRPARSVWEIAFLDTEEEIEEKEGHLALRCPRRNGVSVSSSSSPDDDDNVDEIYVLRSGEKFVFLPPQTTSLISAEDEKDDSIELVPRVAHPRFSFLPFASAGA</sequence>
<accession>A0A086KR36</accession>
<proteinExistence type="predicted"/>
<evidence type="ECO:0000313" key="3">
    <source>
        <dbReference type="Proteomes" id="UP000028837"/>
    </source>
</evidence>
<evidence type="ECO:0000313" key="2">
    <source>
        <dbReference type="EMBL" id="KFG46854.1"/>
    </source>
</evidence>
<organism evidence="2 3">
    <name type="scientific">Toxoplasma gondii GAB2-2007-GAL-DOM2</name>
    <dbReference type="NCBI Taxonomy" id="1130820"/>
    <lineage>
        <taxon>Eukaryota</taxon>
        <taxon>Sar</taxon>
        <taxon>Alveolata</taxon>
        <taxon>Apicomplexa</taxon>
        <taxon>Conoidasida</taxon>
        <taxon>Coccidia</taxon>
        <taxon>Eucoccidiorida</taxon>
        <taxon>Eimeriorina</taxon>
        <taxon>Sarcocystidae</taxon>
        <taxon>Toxoplasma</taxon>
    </lineage>
</organism>
<comment type="caution">
    <text evidence="2">The sequence shown here is derived from an EMBL/GenBank/DDBJ whole genome shotgun (WGS) entry which is preliminary data.</text>
</comment>
<feature type="compositionally biased region" description="Basic residues" evidence="1">
    <location>
        <begin position="1"/>
        <end position="21"/>
    </location>
</feature>
<gene>
    <name evidence="2" type="ORF">TGDOM2_246763</name>
</gene>
<evidence type="ECO:0000256" key="1">
    <source>
        <dbReference type="SAM" id="MobiDB-lite"/>
    </source>
</evidence>
<protein>
    <submittedName>
        <fullName evidence="2">Uncharacterized protein</fullName>
    </submittedName>
</protein>
<name>A0A086KR36_TOXGO</name>
<dbReference type="Proteomes" id="UP000028837">
    <property type="component" value="Unassembled WGS sequence"/>
</dbReference>